<protein>
    <submittedName>
        <fullName evidence="3">Arsenate-mycothiol transferase ArsC2</fullName>
        <ecNumber evidence="3">2.8.4.2</ecNumber>
    </submittedName>
</protein>
<keyword evidence="4" id="KW-1185">Reference proteome</keyword>
<proteinExistence type="predicted"/>
<dbReference type="Proteomes" id="UP000317171">
    <property type="component" value="Chromosome"/>
</dbReference>
<accession>A0A517RJU5</accession>
<dbReference type="CDD" id="cd16345">
    <property type="entry name" value="LMWP_ArsC"/>
    <property type="match status" value="1"/>
</dbReference>
<dbReference type="AlphaFoldDB" id="A0A517RJU5"/>
<dbReference type="EMBL" id="CP036269">
    <property type="protein sequence ID" value="QDT44122.1"/>
    <property type="molecule type" value="Genomic_DNA"/>
</dbReference>
<keyword evidence="1" id="KW-0059">Arsenical resistance</keyword>
<reference evidence="3 4" key="1">
    <citation type="submission" date="2019-02" db="EMBL/GenBank/DDBJ databases">
        <title>Deep-cultivation of Planctomycetes and their phenomic and genomic characterization uncovers novel biology.</title>
        <authorList>
            <person name="Wiegand S."/>
            <person name="Jogler M."/>
            <person name="Boedeker C."/>
            <person name="Pinto D."/>
            <person name="Vollmers J."/>
            <person name="Rivas-Marin E."/>
            <person name="Kohn T."/>
            <person name="Peeters S.H."/>
            <person name="Heuer A."/>
            <person name="Rast P."/>
            <person name="Oberbeckmann S."/>
            <person name="Bunk B."/>
            <person name="Jeske O."/>
            <person name="Meyerdierks A."/>
            <person name="Storesund J.E."/>
            <person name="Kallscheuer N."/>
            <person name="Luecker S."/>
            <person name="Lage O.M."/>
            <person name="Pohl T."/>
            <person name="Merkel B.J."/>
            <person name="Hornburger P."/>
            <person name="Mueller R.-W."/>
            <person name="Bruemmer F."/>
            <person name="Labrenz M."/>
            <person name="Spormann A.M."/>
            <person name="Op den Camp H."/>
            <person name="Overmann J."/>
            <person name="Amann R."/>
            <person name="Jetten M.S.M."/>
            <person name="Mascher T."/>
            <person name="Medema M.H."/>
            <person name="Devos D.P."/>
            <person name="Kaster A.-K."/>
            <person name="Ovreas L."/>
            <person name="Rohde M."/>
            <person name="Galperin M.Y."/>
            <person name="Jogler C."/>
        </authorList>
    </citation>
    <scope>NUCLEOTIDE SEQUENCE [LARGE SCALE GENOMIC DNA]</scope>
    <source>
        <strain evidence="3 4">Pan241w</strain>
    </source>
</reference>
<evidence type="ECO:0000313" key="3">
    <source>
        <dbReference type="EMBL" id="QDT44122.1"/>
    </source>
</evidence>
<keyword evidence="3" id="KW-0808">Transferase</keyword>
<dbReference type="KEGG" id="gaz:Pan241w_42280"/>
<gene>
    <name evidence="3" type="primary">arsC2</name>
    <name evidence="3" type="ORF">Pan241w_42280</name>
</gene>
<sequence>MKRVLILCTGNSCRSQMAEELWETLGAGEWQADSAGSKPSGYVHPLAIEAMRELDIDLSENTSKSLDQFTDQDFDLVVTVCDNAKESCPVFTGATLTLHWPFDDPADATGSDEEKMKTFRRVRDEIKTKIQTFLADESA</sequence>
<dbReference type="SUPFAM" id="SSF52788">
    <property type="entry name" value="Phosphotyrosine protein phosphatases I"/>
    <property type="match status" value="1"/>
</dbReference>
<evidence type="ECO:0000259" key="2">
    <source>
        <dbReference type="SMART" id="SM00226"/>
    </source>
</evidence>
<evidence type="ECO:0000313" key="4">
    <source>
        <dbReference type="Proteomes" id="UP000317171"/>
    </source>
</evidence>
<dbReference type="OrthoDB" id="9784339at2"/>
<dbReference type="Gene3D" id="3.40.50.2300">
    <property type="match status" value="1"/>
</dbReference>
<dbReference type="InterPro" id="IPR023485">
    <property type="entry name" value="Ptyr_pPase"/>
</dbReference>
<dbReference type="PANTHER" id="PTHR43428">
    <property type="entry name" value="ARSENATE REDUCTASE"/>
    <property type="match status" value="1"/>
</dbReference>
<evidence type="ECO:0000256" key="1">
    <source>
        <dbReference type="ARBA" id="ARBA00022849"/>
    </source>
</evidence>
<feature type="domain" description="Phosphotyrosine protein phosphatase I" evidence="2">
    <location>
        <begin position="2"/>
        <end position="136"/>
    </location>
</feature>
<dbReference type="PANTHER" id="PTHR43428:SF1">
    <property type="entry name" value="ARSENATE REDUCTASE"/>
    <property type="match status" value="1"/>
</dbReference>
<dbReference type="RefSeq" id="WP_145219317.1">
    <property type="nucleotide sequence ID" value="NZ_CP036269.1"/>
</dbReference>
<dbReference type="GO" id="GO:0046685">
    <property type="term" value="P:response to arsenic-containing substance"/>
    <property type="evidence" value="ECO:0007669"/>
    <property type="project" value="UniProtKB-KW"/>
</dbReference>
<dbReference type="InterPro" id="IPR036196">
    <property type="entry name" value="Ptyr_pPase_sf"/>
</dbReference>
<dbReference type="Pfam" id="PF01451">
    <property type="entry name" value="LMWPc"/>
    <property type="match status" value="1"/>
</dbReference>
<organism evidence="3 4">
    <name type="scientific">Gimesia alba</name>
    <dbReference type="NCBI Taxonomy" id="2527973"/>
    <lineage>
        <taxon>Bacteria</taxon>
        <taxon>Pseudomonadati</taxon>
        <taxon>Planctomycetota</taxon>
        <taxon>Planctomycetia</taxon>
        <taxon>Planctomycetales</taxon>
        <taxon>Planctomycetaceae</taxon>
        <taxon>Gimesia</taxon>
    </lineage>
</organism>
<dbReference type="EC" id="2.8.4.2" evidence="3"/>
<name>A0A517RJU5_9PLAN</name>
<dbReference type="SMART" id="SM00226">
    <property type="entry name" value="LMWPc"/>
    <property type="match status" value="1"/>
</dbReference>
<dbReference type="GO" id="GO:0102100">
    <property type="term" value="F:mycothiol-arsenate ligase activity"/>
    <property type="evidence" value="ECO:0007669"/>
    <property type="project" value="UniProtKB-EC"/>
</dbReference>